<keyword evidence="2" id="KW-1185">Reference proteome</keyword>
<dbReference type="SUPFAM" id="SSF54001">
    <property type="entry name" value="Cysteine proteinases"/>
    <property type="match status" value="1"/>
</dbReference>
<proteinExistence type="predicted"/>
<organism evidence="1 2">
    <name type="scientific">Lactuca saligna</name>
    <name type="common">Willowleaf lettuce</name>
    <dbReference type="NCBI Taxonomy" id="75948"/>
    <lineage>
        <taxon>Eukaryota</taxon>
        <taxon>Viridiplantae</taxon>
        <taxon>Streptophyta</taxon>
        <taxon>Embryophyta</taxon>
        <taxon>Tracheophyta</taxon>
        <taxon>Spermatophyta</taxon>
        <taxon>Magnoliopsida</taxon>
        <taxon>eudicotyledons</taxon>
        <taxon>Gunneridae</taxon>
        <taxon>Pentapetalae</taxon>
        <taxon>asterids</taxon>
        <taxon>campanulids</taxon>
        <taxon>Asterales</taxon>
        <taxon>Asteraceae</taxon>
        <taxon>Cichorioideae</taxon>
        <taxon>Cichorieae</taxon>
        <taxon>Lactucinae</taxon>
        <taxon>Lactuca</taxon>
    </lineage>
</organism>
<dbReference type="AlphaFoldDB" id="A0AA35VSW3"/>
<sequence length="156" mass="17970">MSGDRRMLDGQSCHHHFLVDLRCSSGQEVQQEIRLTHWMDVNLGWKLTVFRLFGAVKIIDFVRFEELMDCILVEIEYWNHMGLPVQEASITVTDVTGVPQQEGMYRECGVFMLMFMDQFVSGRLIGISMAPVVAATQFRYRMAMIYYGSSIQSILS</sequence>
<evidence type="ECO:0008006" key="3">
    <source>
        <dbReference type="Google" id="ProtNLM"/>
    </source>
</evidence>
<dbReference type="Gene3D" id="3.40.395.10">
    <property type="entry name" value="Adenoviral Proteinase, Chain A"/>
    <property type="match status" value="1"/>
</dbReference>
<reference evidence="1" key="1">
    <citation type="submission" date="2023-04" db="EMBL/GenBank/DDBJ databases">
        <authorList>
            <person name="Vijverberg K."/>
            <person name="Xiong W."/>
            <person name="Schranz E."/>
        </authorList>
    </citation>
    <scope>NUCLEOTIDE SEQUENCE</scope>
</reference>
<protein>
    <recommendedName>
        <fullName evidence="3">Ubiquitin-like protease family profile domain-containing protein</fullName>
    </recommendedName>
</protein>
<dbReference type="InterPro" id="IPR038765">
    <property type="entry name" value="Papain-like_cys_pep_sf"/>
</dbReference>
<dbReference type="EMBL" id="OX465077">
    <property type="protein sequence ID" value="CAI9268852.1"/>
    <property type="molecule type" value="Genomic_DNA"/>
</dbReference>
<dbReference type="Proteomes" id="UP001177003">
    <property type="component" value="Chromosome 1"/>
</dbReference>
<name>A0AA35VSW3_LACSI</name>
<gene>
    <name evidence="1" type="ORF">LSALG_LOCUS9253</name>
</gene>
<evidence type="ECO:0000313" key="2">
    <source>
        <dbReference type="Proteomes" id="UP001177003"/>
    </source>
</evidence>
<evidence type="ECO:0000313" key="1">
    <source>
        <dbReference type="EMBL" id="CAI9268852.1"/>
    </source>
</evidence>
<accession>A0AA35VSW3</accession>